<comment type="caution">
    <text evidence="1">The sequence shown here is derived from an EMBL/GenBank/DDBJ whole genome shotgun (WGS) entry which is preliminary data.</text>
</comment>
<reference evidence="1" key="1">
    <citation type="submission" date="2023-06" db="EMBL/GenBank/DDBJ databases">
        <title>Survivors Of The Sea: Transcriptome response of Skeletonema marinoi to long-term dormancy.</title>
        <authorList>
            <person name="Pinder M.I.M."/>
            <person name="Kourtchenko O."/>
            <person name="Robertson E.K."/>
            <person name="Larsson T."/>
            <person name="Maumus F."/>
            <person name="Osuna-Cruz C.M."/>
            <person name="Vancaester E."/>
            <person name="Stenow R."/>
            <person name="Vandepoele K."/>
            <person name="Ploug H."/>
            <person name="Bruchert V."/>
            <person name="Godhe A."/>
            <person name="Topel M."/>
        </authorList>
    </citation>
    <scope>NUCLEOTIDE SEQUENCE</scope>
    <source>
        <strain evidence="1">R05AC</strain>
    </source>
</reference>
<dbReference type="Proteomes" id="UP001224775">
    <property type="component" value="Unassembled WGS sequence"/>
</dbReference>
<keyword evidence="2" id="KW-1185">Reference proteome</keyword>
<dbReference type="EMBL" id="JATAAI010000066">
    <property type="protein sequence ID" value="KAK1732466.1"/>
    <property type="molecule type" value="Genomic_DNA"/>
</dbReference>
<evidence type="ECO:0000313" key="1">
    <source>
        <dbReference type="EMBL" id="KAK1732466.1"/>
    </source>
</evidence>
<evidence type="ECO:0000313" key="2">
    <source>
        <dbReference type="Proteomes" id="UP001224775"/>
    </source>
</evidence>
<organism evidence="1 2">
    <name type="scientific">Skeletonema marinoi</name>
    <dbReference type="NCBI Taxonomy" id="267567"/>
    <lineage>
        <taxon>Eukaryota</taxon>
        <taxon>Sar</taxon>
        <taxon>Stramenopiles</taxon>
        <taxon>Ochrophyta</taxon>
        <taxon>Bacillariophyta</taxon>
        <taxon>Coscinodiscophyceae</taxon>
        <taxon>Thalassiosirophycidae</taxon>
        <taxon>Thalassiosirales</taxon>
        <taxon>Skeletonemataceae</taxon>
        <taxon>Skeletonema</taxon>
        <taxon>Skeletonema marinoi-dohrnii complex</taxon>
    </lineage>
</organism>
<name>A0AAD8XSA4_9STRA</name>
<proteinExistence type="predicted"/>
<dbReference type="AlphaFoldDB" id="A0AAD8XSA4"/>
<sequence length="141" mass="15761">MNSAPVQAMLLGQPSDDVRKEKGLIYSGGLSVRYFINSDEFVKFAADVENVKNTIASINSMHGEGTLSNVDYRDRVEHDWLDGCVASFLQEYGLNSVPIDIRNAIDDVCNGLELPITTPWPRFQYESVTPNVDVLSVRFNM</sequence>
<protein>
    <submittedName>
        <fullName evidence="1">Uncharacterized protein</fullName>
    </submittedName>
</protein>
<gene>
    <name evidence="1" type="ORF">QTG54_016860</name>
</gene>
<accession>A0AAD8XSA4</accession>